<feature type="transmembrane region" description="Helical" evidence="1">
    <location>
        <begin position="32"/>
        <end position="53"/>
    </location>
</feature>
<evidence type="ECO:0000313" key="3">
    <source>
        <dbReference type="EMBL" id="MFC5368825.1"/>
    </source>
</evidence>
<keyword evidence="1" id="KW-1133">Transmembrane helix</keyword>
<dbReference type="EMBL" id="JBHSKX010000004">
    <property type="protein sequence ID" value="MFC5368825.1"/>
    <property type="molecule type" value="Genomic_DNA"/>
</dbReference>
<keyword evidence="1" id="KW-0472">Membrane</keyword>
<evidence type="ECO:0000259" key="2">
    <source>
        <dbReference type="Pfam" id="PF26452"/>
    </source>
</evidence>
<organism evidence="3 4">
    <name type="scientific">Salinirubrum litoreum</name>
    <dbReference type="NCBI Taxonomy" id="1126234"/>
    <lineage>
        <taxon>Archaea</taxon>
        <taxon>Methanobacteriati</taxon>
        <taxon>Methanobacteriota</taxon>
        <taxon>Stenosarchaea group</taxon>
        <taxon>Halobacteria</taxon>
        <taxon>Halobacteriales</taxon>
        <taxon>Haloferacaceae</taxon>
        <taxon>Salinirubrum</taxon>
    </lineage>
</organism>
<gene>
    <name evidence="3" type="ORF">ACFPJ5_18020</name>
</gene>
<feature type="transmembrane region" description="Helical" evidence="1">
    <location>
        <begin position="6"/>
        <end position="25"/>
    </location>
</feature>
<name>A0ABD5RFH4_9EURY</name>
<proteinExistence type="predicted"/>
<evidence type="ECO:0000256" key="1">
    <source>
        <dbReference type="SAM" id="Phobius"/>
    </source>
</evidence>
<dbReference type="AlphaFoldDB" id="A0ABD5RFH4"/>
<evidence type="ECO:0000313" key="4">
    <source>
        <dbReference type="Proteomes" id="UP001596201"/>
    </source>
</evidence>
<keyword evidence="4" id="KW-1185">Reference proteome</keyword>
<reference evidence="3 4" key="1">
    <citation type="journal article" date="2019" name="Int. J. Syst. Evol. Microbiol.">
        <title>The Global Catalogue of Microorganisms (GCM) 10K type strain sequencing project: providing services to taxonomists for standard genome sequencing and annotation.</title>
        <authorList>
            <consortium name="The Broad Institute Genomics Platform"/>
            <consortium name="The Broad Institute Genome Sequencing Center for Infectious Disease"/>
            <person name="Wu L."/>
            <person name="Ma J."/>
        </authorList>
    </citation>
    <scope>NUCLEOTIDE SEQUENCE [LARGE SCALE GENOMIC DNA]</scope>
    <source>
        <strain evidence="3 4">CGMCC 1.12237</strain>
    </source>
</reference>
<keyword evidence="1" id="KW-0812">Transmembrane</keyword>
<dbReference type="Proteomes" id="UP001596201">
    <property type="component" value="Unassembled WGS sequence"/>
</dbReference>
<protein>
    <submittedName>
        <fullName evidence="3">Cytochrome-ba3 oxidase subunit</fullName>
    </submittedName>
</protein>
<dbReference type="Pfam" id="PF26452">
    <property type="entry name" value="DUF8131"/>
    <property type="match status" value="1"/>
</dbReference>
<sequence>MDLESVPLRVAVVVAALAVVPAVAFAIGKSNLYAGAVTVVNVALISACIYLFLSPHEGASHAA</sequence>
<accession>A0ABD5RFH4</accession>
<comment type="caution">
    <text evidence="3">The sequence shown here is derived from an EMBL/GenBank/DDBJ whole genome shotgun (WGS) entry which is preliminary data.</text>
</comment>
<dbReference type="RefSeq" id="WP_227231393.1">
    <property type="nucleotide sequence ID" value="NZ_JAJCVJ010000003.1"/>
</dbReference>
<feature type="domain" description="DUF8131" evidence="2">
    <location>
        <begin position="4"/>
        <end position="61"/>
    </location>
</feature>
<dbReference type="InterPro" id="IPR058444">
    <property type="entry name" value="DUF8131"/>
</dbReference>